<protein>
    <submittedName>
        <fullName evidence="2">Uncharacterized protein</fullName>
    </submittedName>
</protein>
<evidence type="ECO:0000313" key="3">
    <source>
        <dbReference type="Proteomes" id="UP001221757"/>
    </source>
</evidence>
<gene>
    <name evidence="2" type="ORF">B0H17DRAFT_1220271</name>
</gene>
<keyword evidence="3" id="KW-1185">Reference proteome</keyword>
<dbReference type="AlphaFoldDB" id="A0AAD7BC38"/>
<reference evidence="2" key="1">
    <citation type="submission" date="2023-03" db="EMBL/GenBank/DDBJ databases">
        <title>Massive genome expansion in bonnet fungi (Mycena s.s.) driven by repeated elements and novel gene families across ecological guilds.</title>
        <authorList>
            <consortium name="Lawrence Berkeley National Laboratory"/>
            <person name="Harder C.B."/>
            <person name="Miyauchi S."/>
            <person name="Viragh M."/>
            <person name="Kuo A."/>
            <person name="Thoen E."/>
            <person name="Andreopoulos B."/>
            <person name="Lu D."/>
            <person name="Skrede I."/>
            <person name="Drula E."/>
            <person name="Henrissat B."/>
            <person name="Morin E."/>
            <person name="Kohler A."/>
            <person name="Barry K."/>
            <person name="LaButti K."/>
            <person name="Morin E."/>
            <person name="Salamov A."/>
            <person name="Lipzen A."/>
            <person name="Mereny Z."/>
            <person name="Hegedus B."/>
            <person name="Baldrian P."/>
            <person name="Stursova M."/>
            <person name="Weitz H."/>
            <person name="Taylor A."/>
            <person name="Grigoriev I.V."/>
            <person name="Nagy L.G."/>
            <person name="Martin F."/>
            <person name="Kauserud H."/>
        </authorList>
    </citation>
    <scope>NUCLEOTIDE SEQUENCE</scope>
    <source>
        <strain evidence="2">CBHHK067</strain>
    </source>
</reference>
<proteinExistence type="predicted"/>
<dbReference type="EMBL" id="JARKIE010000805">
    <property type="protein sequence ID" value="KAJ7616265.1"/>
    <property type="molecule type" value="Genomic_DNA"/>
</dbReference>
<organism evidence="2 3">
    <name type="scientific">Mycena rosella</name>
    <name type="common">Pink bonnet</name>
    <name type="synonym">Agaricus rosellus</name>
    <dbReference type="NCBI Taxonomy" id="1033263"/>
    <lineage>
        <taxon>Eukaryota</taxon>
        <taxon>Fungi</taxon>
        <taxon>Dikarya</taxon>
        <taxon>Basidiomycota</taxon>
        <taxon>Agaricomycotina</taxon>
        <taxon>Agaricomycetes</taxon>
        <taxon>Agaricomycetidae</taxon>
        <taxon>Agaricales</taxon>
        <taxon>Marasmiineae</taxon>
        <taxon>Mycenaceae</taxon>
        <taxon>Mycena</taxon>
    </lineage>
</organism>
<name>A0AAD7BC38_MYCRO</name>
<feature type="region of interest" description="Disordered" evidence="1">
    <location>
        <begin position="133"/>
        <end position="181"/>
    </location>
</feature>
<comment type="caution">
    <text evidence="2">The sequence shown here is derived from an EMBL/GenBank/DDBJ whole genome shotgun (WGS) entry which is preliminary data.</text>
</comment>
<evidence type="ECO:0000313" key="2">
    <source>
        <dbReference type="EMBL" id="KAJ7616265.1"/>
    </source>
</evidence>
<sequence length="251" mass="27338">MYGDIASLLTPAFRFICGFNTVRRKHVGVPAPSAGLHLLFAALMHRSYFLRMWLGTAIMRRLLWATMCVRYVRSSLHALPSLTHAIFLQNPHAAHNAPHLVPCVLGLLAAAHADTPAHSLVVAHVRLPGSGTGRAGPLGSFTHRAPAREPRLIPSSVPARPESRQPSSNPAPVRSPLPPNSARFQHWKAIHKLPAHPCPHRLSKTRPAVQHRVPCACTGSSDTGTWQRRQVSANAAGRTNAKSRRCNFAVS</sequence>
<evidence type="ECO:0000256" key="1">
    <source>
        <dbReference type="SAM" id="MobiDB-lite"/>
    </source>
</evidence>
<dbReference type="Proteomes" id="UP001221757">
    <property type="component" value="Unassembled WGS sequence"/>
</dbReference>
<accession>A0AAD7BC38</accession>